<dbReference type="CDD" id="cd00449">
    <property type="entry name" value="PLPDE_IV"/>
    <property type="match status" value="1"/>
</dbReference>
<accession>A0ABU3GZI5</accession>
<proteinExistence type="inferred from homology"/>
<dbReference type="InterPro" id="IPR043132">
    <property type="entry name" value="BCAT-like_C"/>
</dbReference>
<comment type="catalytic activity">
    <reaction evidence="6">
        <text>L-valine + 2-oxoglutarate = 3-methyl-2-oxobutanoate + L-glutamate</text>
        <dbReference type="Rhea" id="RHEA:24813"/>
        <dbReference type="ChEBI" id="CHEBI:11851"/>
        <dbReference type="ChEBI" id="CHEBI:16810"/>
        <dbReference type="ChEBI" id="CHEBI:29985"/>
        <dbReference type="ChEBI" id="CHEBI:57762"/>
        <dbReference type="EC" id="2.6.1.42"/>
    </reaction>
</comment>
<dbReference type="PANTHER" id="PTHR42743">
    <property type="entry name" value="AMINO-ACID AMINOTRANSFERASE"/>
    <property type="match status" value="1"/>
</dbReference>
<organism evidence="9 10">
    <name type="scientific">Mucilaginibacter terrae</name>
    <dbReference type="NCBI Taxonomy" id="1955052"/>
    <lineage>
        <taxon>Bacteria</taxon>
        <taxon>Pseudomonadati</taxon>
        <taxon>Bacteroidota</taxon>
        <taxon>Sphingobacteriia</taxon>
        <taxon>Sphingobacteriales</taxon>
        <taxon>Sphingobacteriaceae</taxon>
        <taxon>Mucilaginibacter</taxon>
    </lineage>
</organism>
<dbReference type="Proteomes" id="UP001258315">
    <property type="component" value="Unassembled WGS sequence"/>
</dbReference>
<sequence length="281" mass="31491">MLLYKTMYYAAINNQFMPAADAKLQVSDLAIHRGYAIFDFFKTIGGAPVFIEDHLDRFYGSAQAMRLNVNYNCDELKASVRKLMDKNNLPDSGIRLTLTGGFSEDGYTLAKSNLIITQQEIKVKPLNNDGIKLITYPHLRQFAGAKTIDYQMAIWLQPQMREQGADDILYHHNNIVRECPRSNFFIVTHNNEVLTTGTDVLNGIIRKQVLGLTVDGFTVAERNVTLDDIRNCAEAFITSTTKNILPVTQIDGRTIGDGKAGQITTLLSEKIEDLITAHTGW</sequence>
<keyword evidence="9" id="KW-0808">Transferase</keyword>
<dbReference type="EMBL" id="JAVLVU010000001">
    <property type="protein sequence ID" value="MDT3405179.1"/>
    <property type="molecule type" value="Genomic_DNA"/>
</dbReference>
<comment type="similarity">
    <text evidence="4">Belongs to the class-IV pyridoxal-phosphate-dependent aminotransferase family.</text>
</comment>
<dbReference type="InterPro" id="IPR001544">
    <property type="entry name" value="Aminotrans_IV"/>
</dbReference>
<dbReference type="InterPro" id="IPR036038">
    <property type="entry name" value="Aminotransferase-like"/>
</dbReference>
<evidence type="ECO:0000256" key="6">
    <source>
        <dbReference type="ARBA" id="ARBA00048212"/>
    </source>
</evidence>
<comment type="catalytic activity">
    <reaction evidence="8">
        <text>L-leucine + 2-oxoglutarate = 4-methyl-2-oxopentanoate + L-glutamate</text>
        <dbReference type="Rhea" id="RHEA:18321"/>
        <dbReference type="ChEBI" id="CHEBI:16810"/>
        <dbReference type="ChEBI" id="CHEBI:17865"/>
        <dbReference type="ChEBI" id="CHEBI:29985"/>
        <dbReference type="ChEBI" id="CHEBI:57427"/>
        <dbReference type="EC" id="2.6.1.42"/>
    </reaction>
</comment>
<dbReference type="Gene3D" id="3.30.470.10">
    <property type="match status" value="1"/>
</dbReference>
<keyword evidence="9" id="KW-0032">Aminotransferase</keyword>
<comment type="pathway">
    <text evidence="1">Amino-acid biosynthesis; L-isoleucine biosynthesis; L-isoleucine from 2-oxobutanoate: step 4/4.</text>
</comment>
<evidence type="ECO:0000256" key="8">
    <source>
        <dbReference type="ARBA" id="ARBA00049229"/>
    </source>
</evidence>
<evidence type="ECO:0000256" key="7">
    <source>
        <dbReference type="ARBA" id="ARBA00048798"/>
    </source>
</evidence>
<dbReference type="PANTHER" id="PTHR42743:SF11">
    <property type="entry name" value="AMINODEOXYCHORISMATE LYASE"/>
    <property type="match status" value="1"/>
</dbReference>
<dbReference type="EC" id="2.6.1.42" evidence="5"/>
<dbReference type="Pfam" id="PF01063">
    <property type="entry name" value="Aminotran_4"/>
    <property type="match status" value="1"/>
</dbReference>
<protein>
    <recommendedName>
        <fullName evidence="5">branched-chain-amino-acid transaminase</fullName>
        <ecNumber evidence="5">2.6.1.42</ecNumber>
    </recommendedName>
</protein>
<evidence type="ECO:0000256" key="3">
    <source>
        <dbReference type="ARBA" id="ARBA00005072"/>
    </source>
</evidence>
<keyword evidence="10" id="KW-1185">Reference proteome</keyword>
<dbReference type="SUPFAM" id="SSF56752">
    <property type="entry name" value="D-aminoacid aminotransferase-like PLP-dependent enzymes"/>
    <property type="match status" value="1"/>
</dbReference>
<name>A0ABU3GZI5_9SPHI</name>
<comment type="catalytic activity">
    <reaction evidence="7">
        <text>L-isoleucine + 2-oxoglutarate = (S)-3-methyl-2-oxopentanoate + L-glutamate</text>
        <dbReference type="Rhea" id="RHEA:24801"/>
        <dbReference type="ChEBI" id="CHEBI:16810"/>
        <dbReference type="ChEBI" id="CHEBI:29985"/>
        <dbReference type="ChEBI" id="CHEBI:35146"/>
        <dbReference type="ChEBI" id="CHEBI:58045"/>
        <dbReference type="EC" id="2.6.1.42"/>
    </reaction>
</comment>
<gene>
    <name evidence="9" type="ORF">QE417_004251</name>
</gene>
<comment type="pathway">
    <text evidence="3">Amino-acid biosynthesis; L-leucine biosynthesis; L-leucine from 3-methyl-2-oxobutanoate: step 4/4.</text>
</comment>
<reference evidence="10" key="1">
    <citation type="submission" date="2023-07" db="EMBL/GenBank/DDBJ databases">
        <title>Functional and genomic diversity of the sorghum phyllosphere microbiome.</title>
        <authorList>
            <person name="Shade A."/>
        </authorList>
    </citation>
    <scope>NUCLEOTIDE SEQUENCE [LARGE SCALE GENOMIC DNA]</scope>
    <source>
        <strain evidence="10">SORGH_AS_0422</strain>
    </source>
</reference>
<evidence type="ECO:0000256" key="1">
    <source>
        <dbReference type="ARBA" id="ARBA00004824"/>
    </source>
</evidence>
<comment type="caution">
    <text evidence="9">The sequence shown here is derived from an EMBL/GenBank/DDBJ whole genome shotgun (WGS) entry which is preliminary data.</text>
</comment>
<dbReference type="InterPro" id="IPR050571">
    <property type="entry name" value="Class-IV_PLP-Dep_Aminotrnsfr"/>
</dbReference>
<evidence type="ECO:0000313" key="9">
    <source>
        <dbReference type="EMBL" id="MDT3405179.1"/>
    </source>
</evidence>
<evidence type="ECO:0000256" key="5">
    <source>
        <dbReference type="ARBA" id="ARBA00013053"/>
    </source>
</evidence>
<dbReference type="Gene3D" id="3.20.10.10">
    <property type="entry name" value="D-amino Acid Aminotransferase, subunit A, domain 2"/>
    <property type="match status" value="1"/>
</dbReference>
<evidence type="ECO:0000256" key="4">
    <source>
        <dbReference type="ARBA" id="ARBA00009320"/>
    </source>
</evidence>
<evidence type="ECO:0000256" key="2">
    <source>
        <dbReference type="ARBA" id="ARBA00004931"/>
    </source>
</evidence>
<dbReference type="GO" id="GO:0004084">
    <property type="term" value="F:branched-chain-amino-acid transaminase activity"/>
    <property type="evidence" value="ECO:0007669"/>
    <property type="project" value="UniProtKB-EC"/>
</dbReference>
<comment type="pathway">
    <text evidence="2">Amino-acid biosynthesis; L-valine biosynthesis; L-valine from pyruvate: step 4/4.</text>
</comment>
<dbReference type="InterPro" id="IPR043131">
    <property type="entry name" value="BCAT-like_N"/>
</dbReference>
<evidence type="ECO:0000313" key="10">
    <source>
        <dbReference type="Proteomes" id="UP001258315"/>
    </source>
</evidence>